<feature type="modified residue" description="N6-(pyridoxal phosphate)lysine" evidence="4">
    <location>
        <position position="199"/>
    </location>
</feature>
<organism evidence="6 7">
    <name type="scientific">Candidatus Sungbacteria bacterium RIFCSPHIGHO2_01_FULL_47_32</name>
    <dbReference type="NCBI Taxonomy" id="1802264"/>
    <lineage>
        <taxon>Bacteria</taxon>
        <taxon>Candidatus Sungiibacteriota</taxon>
    </lineage>
</organism>
<dbReference type="Gene3D" id="3.90.1150.10">
    <property type="entry name" value="Aspartate Aminotransferase, domain 1"/>
    <property type="match status" value="1"/>
</dbReference>
<gene>
    <name evidence="6" type="ORF">A2633_06040</name>
</gene>
<evidence type="ECO:0000313" key="7">
    <source>
        <dbReference type="Proteomes" id="UP000177152"/>
    </source>
</evidence>
<evidence type="ECO:0000256" key="4">
    <source>
        <dbReference type="PIRSR" id="PIRSR000390-2"/>
    </source>
</evidence>
<accession>A0A1G2K6D8</accession>
<dbReference type="InterPro" id="IPR015421">
    <property type="entry name" value="PyrdxlP-dep_Trfase_major"/>
</dbReference>
<dbReference type="CDD" id="cd00616">
    <property type="entry name" value="AHBA_syn"/>
    <property type="match status" value="1"/>
</dbReference>
<dbReference type="EMBL" id="MHQC01000020">
    <property type="protein sequence ID" value="OGZ94996.1"/>
    <property type="molecule type" value="Genomic_DNA"/>
</dbReference>
<feature type="active site" description="Proton acceptor" evidence="3">
    <location>
        <position position="199"/>
    </location>
</feature>
<dbReference type="Proteomes" id="UP000177152">
    <property type="component" value="Unassembled WGS sequence"/>
</dbReference>
<dbReference type="SUPFAM" id="SSF53383">
    <property type="entry name" value="PLP-dependent transferases"/>
    <property type="match status" value="1"/>
</dbReference>
<dbReference type="GO" id="GO:0030170">
    <property type="term" value="F:pyridoxal phosphate binding"/>
    <property type="evidence" value="ECO:0007669"/>
    <property type="project" value="TreeGrafter"/>
</dbReference>
<sequence length="389" mass="43771">MIRNILNLPLVKRNLIAVRQEFAVKRAVGRIIDELAQYSFVNHSQVSEFENSLSRRLGGLPVFGTGSGTDALIIAMKALNVGPGDEVIIPAFGCVSLAFSVSWVNSRPVFVDIEDDTFAIHPEKIEEKITSKTKAIIFAHLYGQPAVTILKILDIARRHGLSLIEDAAQVFCAKIYRSGQWQDAGTFGDISCFSFSPTKQFCAPGNGGAIVVRENQLKDSIDRMRFYGAKVFYYDHPTVGVSAKMDEVHAAALIAKLPFLSFWLEYRRILAEHFNEKLSGVGDIVLPPNKEADTKRIWYRYVIRTKKRNQLFDHLQKTFKHKPQLLPKIHYPVLLPDLSAYNADWVSRDFPIAKRVSSEILTLPLNDAMSLNDVDVVCKTIKNFMNNTV</sequence>
<dbReference type="InterPro" id="IPR015422">
    <property type="entry name" value="PyrdxlP-dep_Trfase_small"/>
</dbReference>
<dbReference type="GO" id="GO:0000271">
    <property type="term" value="P:polysaccharide biosynthetic process"/>
    <property type="evidence" value="ECO:0007669"/>
    <property type="project" value="TreeGrafter"/>
</dbReference>
<comment type="caution">
    <text evidence="6">The sequence shown here is derived from an EMBL/GenBank/DDBJ whole genome shotgun (WGS) entry which is preliminary data.</text>
</comment>
<comment type="similarity">
    <text evidence="2 5">Belongs to the DegT/DnrJ/EryC1 family.</text>
</comment>
<dbReference type="AlphaFoldDB" id="A0A1G2K6D8"/>
<keyword evidence="1 4" id="KW-0663">Pyridoxal phosphate</keyword>
<dbReference type="Gene3D" id="3.40.640.10">
    <property type="entry name" value="Type I PLP-dependent aspartate aminotransferase-like (Major domain)"/>
    <property type="match status" value="1"/>
</dbReference>
<reference evidence="6 7" key="1">
    <citation type="journal article" date="2016" name="Nat. Commun.">
        <title>Thousands of microbial genomes shed light on interconnected biogeochemical processes in an aquifer system.</title>
        <authorList>
            <person name="Anantharaman K."/>
            <person name="Brown C.T."/>
            <person name="Hug L.A."/>
            <person name="Sharon I."/>
            <person name="Castelle C.J."/>
            <person name="Probst A.J."/>
            <person name="Thomas B.C."/>
            <person name="Singh A."/>
            <person name="Wilkins M.J."/>
            <person name="Karaoz U."/>
            <person name="Brodie E.L."/>
            <person name="Williams K.H."/>
            <person name="Hubbard S.S."/>
            <person name="Banfield J.F."/>
        </authorList>
    </citation>
    <scope>NUCLEOTIDE SEQUENCE [LARGE SCALE GENOMIC DNA]</scope>
</reference>
<dbReference type="PIRSF" id="PIRSF000390">
    <property type="entry name" value="PLP_StrS"/>
    <property type="match status" value="1"/>
</dbReference>
<dbReference type="PANTHER" id="PTHR30244">
    <property type="entry name" value="TRANSAMINASE"/>
    <property type="match status" value="1"/>
</dbReference>
<dbReference type="InterPro" id="IPR015424">
    <property type="entry name" value="PyrdxlP-dep_Trfase"/>
</dbReference>
<dbReference type="GO" id="GO:0008483">
    <property type="term" value="F:transaminase activity"/>
    <property type="evidence" value="ECO:0007669"/>
    <property type="project" value="TreeGrafter"/>
</dbReference>
<evidence type="ECO:0000256" key="1">
    <source>
        <dbReference type="ARBA" id="ARBA00022898"/>
    </source>
</evidence>
<dbReference type="PANTHER" id="PTHR30244:SF36">
    <property type="entry name" value="3-OXO-GLUCOSE-6-PHOSPHATE:GLUTAMATE AMINOTRANSFERASE"/>
    <property type="match status" value="1"/>
</dbReference>
<proteinExistence type="inferred from homology"/>
<evidence type="ECO:0000256" key="2">
    <source>
        <dbReference type="ARBA" id="ARBA00037999"/>
    </source>
</evidence>
<evidence type="ECO:0000256" key="5">
    <source>
        <dbReference type="RuleBase" id="RU004508"/>
    </source>
</evidence>
<name>A0A1G2K6D8_9BACT</name>
<dbReference type="InterPro" id="IPR000653">
    <property type="entry name" value="DegT/StrS_aminotransferase"/>
</dbReference>
<evidence type="ECO:0000313" key="6">
    <source>
        <dbReference type="EMBL" id="OGZ94996.1"/>
    </source>
</evidence>
<dbReference type="Pfam" id="PF01041">
    <property type="entry name" value="DegT_DnrJ_EryC1"/>
    <property type="match status" value="1"/>
</dbReference>
<protein>
    <submittedName>
        <fullName evidence="6">Uncharacterized protein</fullName>
    </submittedName>
</protein>
<evidence type="ECO:0000256" key="3">
    <source>
        <dbReference type="PIRSR" id="PIRSR000390-1"/>
    </source>
</evidence>